<dbReference type="InterPro" id="IPR041694">
    <property type="entry name" value="ADH_N_2"/>
</dbReference>
<dbReference type="Proteomes" id="UP000183257">
    <property type="component" value="Unassembled WGS sequence"/>
</dbReference>
<dbReference type="InterPro" id="IPR020843">
    <property type="entry name" value="ER"/>
</dbReference>
<accession>A0A1K1MA39</accession>
<sequence length="332" mass="35630">MIQTILLKNRPEGKPSVSDFEFVKDESDVTIKDGELLLETTYVSVDPYLRGRMSDAKSYVPPFELNKPVHSGVVAKVLASKNDNFKEGDFVSGMLDWKTKQISNGEGLLKVDGSKAPLSTYLGVLGMTGLTAYLGLNQIGKPKAGETLVVSGAAGAVGSVVGQIGKILGLNVIGIAGTDEKVEMLKSKFGFDAAINYNTTKDMKAAIAAAAPNGVDIYFDNVGGPISDAVLFNINKFARMIICGAISVYNNTELPQSISVQPFLVKNSALMQGFIVSNYADKFPEAMKELSTWLAEGKLTYTETVVNGFENIPSAFIDLFDGKNKGKMIVKI</sequence>
<dbReference type="STRING" id="76595.SAMN05660313_00456"/>
<keyword evidence="4" id="KW-1185">Reference proteome</keyword>
<keyword evidence="1" id="KW-0560">Oxidoreductase</keyword>
<dbReference type="AlphaFoldDB" id="A0A1K1MA39"/>
<dbReference type="FunFam" id="3.40.50.720:FF:000121">
    <property type="entry name" value="Prostaglandin reductase 2"/>
    <property type="match status" value="1"/>
</dbReference>
<dbReference type="InterPro" id="IPR036291">
    <property type="entry name" value="NAD(P)-bd_dom_sf"/>
</dbReference>
<evidence type="ECO:0000313" key="4">
    <source>
        <dbReference type="Proteomes" id="UP000183257"/>
    </source>
</evidence>
<evidence type="ECO:0000259" key="2">
    <source>
        <dbReference type="SMART" id="SM00829"/>
    </source>
</evidence>
<dbReference type="SUPFAM" id="SSF51735">
    <property type="entry name" value="NAD(P)-binding Rossmann-fold domains"/>
    <property type="match status" value="1"/>
</dbReference>
<dbReference type="EMBL" id="FPIY01000001">
    <property type="protein sequence ID" value="SFW20000.1"/>
    <property type="molecule type" value="Genomic_DNA"/>
</dbReference>
<dbReference type="CDD" id="cd05288">
    <property type="entry name" value="PGDH"/>
    <property type="match status" value="1"/>
</dbReference>
<protein>
    <recommendedName>
        <fullName evidence="2">Enoyl reductase (ER) domain-containing protein</fullName>
    </recommendedName>
</protein>
<dbReference type="RefSeq" id="WP_072302132.1">
    <property type="nucleotide sequence ID" value="NZ_FPIY01000001.1"/>
</dbReference>
<dbReference type="Gene3D" id="3.40.50.720">
    <property type="entry name" value="NAD(P)-binding Rossmann-like Domain"/>
    <property type="match status" value="1"/>
</dbReference>
<dbReference type="OrthoDB" id="9805663at2"/>
<gene>
    <name evidence="3" type="ORF">SAMN05660313_00456</name>
</gene>
<dbReference type="GO" id="GO:0016628">
    <property type="term" value="F:oxidoreductase activity, acting on the CH-CH group of donors, NAD or NADP as acceptor"/>
    <property type="evidence" value="ECO:0007669"/>
    <property type="project" value="InterPro"/>
</dbReference>
<dbReference type="InterPro" id="IPR045010">
    <property type="entry name" value="MDR_fam"/>
</dbReference>
<proteinExistence type="predicted"/>
<dbReference type="PANTHER" id="PTHR43205">
    <property type="entry name" value="PROSTAGLANDIN REDUCTASE"/>
    <property type="match status" value="1"/>
</dbReference>
<dbReference type="InterPro" id="IPR013149">
    <property type="entry name" value="ADH-like_C"/>
</dbReference>
<dbReference type="Pfam" id="PF00107">
    <property type="entry name" value="ADH_zinc_N"/>
    <property type="match status" value="1"/>
</dbReference>
<reference evidence="4" key="1">
    <citation type="submission" date="2016-11" db="EMBL/GenBank/DDBJ databases">
        <authorList>
            <person name="Varghese N."/>
            <person name="Submissions S."/>
        </authorList>
    </citation>
    <scope>NUCLEOTIDE SEQUENCE [LARGE SCALE GENOMIC DNA]</scope>
    <source>
        <strain evidence="4">DSM 24786</strain>
    </source>
</reference>
<evidence type="ECO:0000256" key="1">
    <source>
        <dbReference type="ARBA" id="ARBA00023002"/>
    </source>
</evidence>
<dbReference type="InterPro" id="IPR011032">
    <property type="entry name" value="GroES-like_sf"/>
</dbReference>
<organism evidence="3 4">
    <name type="scientific">Cellulophaga fucicola</name>
    <dbReference type="NCBI Taxonomy" id="76595"/>
    <lineage>
        <taxon>Bacteria</taxon>
        <taxon>Pseudomonadati</taxon>
        <taxon>Bacteroidota</taxon>
        <taxon>Flavobacteriia</taxon>
        <taxon>Flavobacteriales</taxon>
        <taxon>Flavobacteriaceae</taxon>
        <taxon>Cellulophaga</taxon>
    </lineage>
</organism>
<dbReference type="Pfam" id="PF16884">
    <property type="entry name" value="ADH_N_2"/>
    <property type="match status" value="1"/>
</dbReference>
<dbReference type="Gene3D" id="3.90.180.10">
    <property type="entry name" value="Medium-chain alcohol dehydrogenases, catalytic domain"/>
    <property type="match status" value="1"/>
</dbReference>
<evidence type="ECO:0000313" key="3">
    <source>
        <dbReference type="EMBL" id="SFW20000.1"/>
    </source>
</evidence>
<dbReference type="PANTHER" id="PTHR43205:SF7">
    <property type="entry name" value="PROSTAGLANDIN REDUCTASE 1"/>
    <property type="match status" value="1"/>
</dbReference>
<feature type="domain" description="Enoyl reductase (ER)" evidence="2">
    <location>
        <begin position="15"/>
        <end position="330"/>
    </location>
</feature>
<dbReference type="SUPFAM" id="SSF50129">
    <property type="entry name" value="GroES-like"/>
    <property type="match status" value="2"/>
</dbReference>
<dbReference type="SMART" id="SM00829">
    <property type="entry name" value="PKS_ER"/>
    <property type="match status" value="1"/>
</dbReference>
<name>A0A1K1MA39_9FLAO</name>